<dbReference type="EMBL" id="JAMYWD010000003">
    <property type="protein sequence ID" value="KAJ4976497.1"/>
    <property type="molecule type" value="Genomic_DNA"/>
</dbReference>
<proteinExistence type="predicted"/>
<keyword evidence="3" id="KW-1185">Reference proteome</keyword>
<dbReference type="InterPro" id="IPR038765">
    <property type="entry name" value="Papain-like_cys_pep_sf"/>
</dbReference>
<dbReference type="PROSITE" id="PS51283">
    <property type="entry name" value="DUSP"/>
    <property type="match status" value="1"/>
</dbReference>
<dbReference type="Gene3D" id="3.30.2230.10">
    <property type="entry name" value="DUSP-like"/>
    <property type="match status" value="1"/>
</dbReference>
<comment type="caution">
    <text evidence="2">The sequence shown here is derived from an EMBL/GenBank/DDBJ whole genome shotgun (WGS) entry which is preliminary data.</text>
</comment>
<evidence type="ECO:0000259" key="1">
    <source>
        <dbReference type="PROSITE" id="PS51283"/>
    </source>
</evidence>
<dbReference type="OrthoDB" id="292964at2759"/>
<dbReference type="SMART" id="SM00695">
    <property type="entry name" value="DUSP"/>
    <property type="match status" value="1"/>
</dbReference>
<dbReference type="SUPFAM" id="SSF54001">
    <property type="entry name" value="Cysteine proteinases"/>
    <property type="match status" value="1"/>
</dbReference>
<dbReference type="AlphaFoldDB" id="A0A9Q0QYJ0"/>
<dbReference type="Proteomes" id="UP001141806">
    <property type="component" value="Unassembled WGS sequence"/>
</dbReference>
<dbReference type="SUPFAM" id="SSF143791">
    <property type="entry name" value="DUSP-like"/>
    <property type="match status" value="1"/>
</dbReference>
<evidence type="ECO:0000313" key="2">
    <source>
        <dbReference type="EMBL" id="KAJ4976497.1"/>
    </source>
</evidence>
<protein>
    <recommendedName>
        <fullName evidence="1">DUSP domain-containing protein</fullName>
    </recommendedName>
</protein>
<sequence>MEGPICSSELTPEEERRVISDISLDAEYQSKEGDIFCLISHRWWQSWLEYVNQDQASTTSDVSSLYDSEYHESAGARTSKRPSVIDNSNLIYDGISEDSNLGLELHDALVEGRDYIWLPQEVWKQLLAWYGGGPTLEKIDHFWDTVGELHRRTCEIFDLNLEQVCIWDYYGHQKHVLMNDMDETLEDANIQMDHDGQYKSTLVCPVCGKVSVMFDTFMYLSLPLPFTATRTMTATVFSCDGSALPVPWTVNVPKQGHSRDLIQAISGACSLKSSEKLLLAEIRSHLIHRFLELIHRRGEQALLWIGNLIVHRLSHQSHAMMSSCEVMYNQ</sequence>
<feature type="domain" description="DUSP" evidence="1">
    <location>
        <begin position="10"/>
        <end position="142"/>
    </location>
</feature>
<dbReference type="InterPro" id="IPR006615">
    <property type="entry name" value="Pept_C19_DUSP"/>
</dbReference>
<dbReference type="Pfam" id="PF06337">
    <property type="entry name" value="DUSP"/>
    <property type="match status" value="1"/>
</dbReference>
<gene>
    <name evidence="2" type="ORF">NE237_001603</name>
</gene>
<dbReference type="PANTHER" id="PTHR21646">
    <property type="entry name" value="UBIQUITIN CARBOXYL-TERMINAL HYDROLASE"/>
    <property type="match status" value="1"/>
</dbReference>
<organism evidence="2 3">
    <name type="scientific">Protea cynaroides</name>
    <dbReference type="NCBI Taxonomy" id="273540"/>
    <lineage>
        <taxon>Eukaryota</taxon>
        <taxon>Viridiplantae</taxon>
        <taxon>Streptophyta</taxon>
        <taxon>Embryophyta</taxon>
        <taxon>Tracheophyta</taxon>
        <taxon>Spermatophyta</taxon>
        <taxon>Magnoliopsida</taxon>
        <taxon>Proteales</taxon>
        <taxon>Proteaceae</taxon>
        <taxon>Protea</taxon>
    </lineage>
</organism>
<dbReference type="InterPro" id="IPR050185">
    <property type="entry name" value="Ub_carboxyl-term_hydrolase"/>
</dbReference>
<reference evidence="2" key="1">
    <citation type="journal article" date="2023" name="Plant J.">
        <title>The genome of the king protea, Protea cynaroides.</title>
        <authorList>
            <person name="Chang J."/>
            <person name="Duong T.A."/>
            <person name="Schoeman C."/>
            <person name="Ma X."/>
            <person name="Roodt D."/>
            <person name="Barker N."/>
            <person name="Li Z."/>
            <person name="Van de Peer Y."/>
            <person name="Mizrachi E."/>
        </authorList>
    </citation>
    <scope>NUCLEOTIDE SEQUENCE</scope>
    <source>
        <tissue evidence="2">Young leaves</tissue>
    </source>
</reference>
<name>A0A9Q0QYJ0_9MAGN</name>
<accession>A0A9Q0QYJ0</accession>
<evidence type="ECO:0000313" key="3">
    <source>
        <dbReference type="Proteomes" id="UP001141806"/>
    </source>
</evidence>
<dbReference type="InterPro" id="IPR035927">
    <property type="entry name" value="DUSP-like_sf"/>
</dbReference>
<dbReference type="GO" id="GO:0004843">
    <property type="term" value="F:cysteine-type deubiquitinase activity"/>
    <property type="evidence" value="ECO:0007669"/>
    <property type="project" value="InterPro"/>
</dbReference>
<dbReference type="Gene3D" id="3.90.70.10">
    <property type="entry name" value="Cysteine proteinases"/>
    <property type="match status" value="1"/>
</dbReference>